<dbReference type="Gene3D" id="3.40.50.720">
    <property type="entry name" value="NAD(P)-binding Rossmann-like Domain"/>
    <property type="match status" value="1"/>
</dbReference>
<protein>
    <submittedName>
        <fullName evidence="5">KR domain-containing protein</fullName>
    </submittedName>
</protein>
<feature type="non-terminal residue" evidence="5">
    <location>
        <position position="187"/>
    </location>
</feature>
<sequence length="187" mass="19010">TGVIHAAGALDDAMLPAQSPERLARVWAAKATAAANLHAATAHLRLGMFVMFSSFASDLGTPSQANYAAANAFCDALASHRQAAGRPGLSVAWGLWAATSGLTARLDTANLARIGRLGITANTTEEGLALLDAAYRHGRPHLLALKLDARALAAQDTATLPTPLRALAATGGSGRGRPTAAAGGRPT</sequence>
<feature type="domain" description="Ketoreductase" evidence="4">
    <location>
        <begin position="2"/>
        <end position="99"/>
    </location>
</feature>
<dbReference type="GO" id="GO:0006633">
    <property type="term" value="P:fatty acid biosynthetic process"/>
    <property type="evidence" value="ECO:0007669"/>
    <property type="project" value="TreeGrafter"/>
</dbReference>
<dbReference type="SUPFAM" id="SSF51735">
    <property type="entry name" value="NAD(P)-binding Rossmann-fold domains"/>
    <property type="match status" value="1"/>
</dbReference>
<dbReference type="PANTHER" id="PTHR43775:SF51">
    <property type="entry name" value="INACTIVE PHENOLPHTHIOCEROL SYNTHESIS POLYKETIDE SYNTHASE TYPE I PKS1-RELATED"/>
    <property type="match status" value="1"/>
</dbReference>
<keyword evidence="2" id="KW-0511">Multifunctional enzyme</keyword>
<dbReference type="InterPro" id="IPR050091">
    <property type="entry name" value="PKS_NRPS_Biosynth_Enz"/>
</dbReference>
<accession>A0A3M8VEX3</accession>
<dbReference type="SMART" id="SM00822">
    <property type="entry name" value="PKS_KR"/>
    <property type="match status" value="1"/>
</dbReference>
<comment type="caution">
    <text evidence="5">The sequence shown here is derived from an EMBL/GenBank/DDBJ whole genome shotgun (WGS) entry which is preliminary data.</text>
</comment>
<dbReference type="RefSeq" id="WP_123105181.1">
    <property type="nucleotide sequence ID" value="NZ_RIBZ01000356.1"/>
</dbReference>
<feature type="region of interest" description="Disordered" evidence="3">
    <location>
        <begin position="166"/>
        <end position="187"/>
    </location>
</feature>
<dbReference type="Pfam" id="PF08659">
    <property type="entry name" value="KR"/>
    <property type="match status" value="1"/>
</dbReference>
<keyword evidence="6" id="KW-1185">Reference proteome</keyword>
<evidence type="ECO:0000256" key="3">
    <source>
        <dbReference type="SAM" id="MobiDB-lite"/>
    </source>
</evidence>
<dbReference type="InterPro" id="IPR036291">
    <property type="entry name" value="NAD(P)-bd_dom_sf"/>
</dbReference>
<evidence type="ECO:0000259" key="4">
    <source>
        <dbReference type="SMART" id="SM00822"/>
    </source>
</evidence>
<evidence type="ECO:0000313" key="5">
    <source>
        <dbReference type="EMBL" id="RNG16186.1"/>
    </source>
</evidence>
<dbReference type="PANTHER" id="PTHR43775">
    <property type="entry name" value="FATTY ACID SYNTHASE"/>
    <property type="match status" value="1"/>
</dbReference>
<name>A0A3M8VEX3_9ACTN</name>
<dbReference type="AlphaFoldDB" id="A0A3M8VEX3"/>
<evidence type="ECO:0000256" key="2">
    <source>
        <dbReference type="ARBA" id="ARBA00023268"/>
    </source>
</evidence>
<evidence type="ECO:0000256" key="1">
    <source>
        <dbReference type="ARBA" id="ARBA00022679"/>
    </source>
</evidence>
<feature type="non-terminal residue" evidence="5">
    <location>
        <position position="1"/>
    </location>
</feature>
<proteinExistence type="predicted"/>
<dbReference type="EMBL" id="RIBZ01000356">
    <property type="protein sequence ID" value="RNG16186.1"/>
    <property type="molecule type" value="Genomic_DNA"/>
</dbReference>
<dbReference type="Proteomes" id="UP000275401">
    <property type="component" value="Unassembled WGS sequence"/>
</dbReference>
<reference evidence="5 6" key="1">
    <citation type="submission" date="2018-11" db="EMBL/GenBank/DDBJ databases">
        <title>The Potential of Streptomyces as Biocontrol Agents against the Tomato grey mould, Botrytis cinerea (Gray mold) Frontiers in Microbiology.</title>
        <authorList>
            <person name="Li D."/>
        </authorList>
    </citation>
    <scope>NUCLEOTIDE SEQUENCE [LARGE SCALE GENOMIC DNA]</scope>
    <source>
        <strain evidence="5 6">NEAU-LD23</strain>
    </source>
</reference>
<dbReference type="InterPro" id="IPR013968">
    <property type="entry name" value="PKS_KR"/>
</dbReference>
<organism evidence="5 6">
    <name type="scientific">Streptomyces botrytidirepellens</name>
    <dbReference type="NCBI Taxonomy" id="2486417"/>
    <lineage>
        <taxon>Bacteria</taxon>
        <taxon>Bacillati</taxon>
        <taxon>Actinomycetota</taxon>
        <taxon>Actinomycetes</taxon>
        <taxon>Kitasatosporales</taxon>
        <taxon>Streptomycetaceae</taxon>
        <taxon>Streptomyces</taxon>
    </lineage>
</organism>
<keyword evidence="1" id="KW-0808">Transferase</keyword>
<dbReference type="GO" id="GO:0004312">
    <property type="term" value="F:fatty acid synthase activity"/>
    <property type="evidence" value="ECO:0007669"/>
    <property type="project" value="TreeGrafter"/>
</dbReference>
<evidence type="ECO:0000313" key="6">
    <source>
        <dbReference type="Proteomes" id="UP000275401"/>
    </source>
</evidence>
<dbReference type="InterPro" id="IPR057326">
    <property type="entry name" value="KR_dom"/>
</dbReference>
<gene>
    <name evidence="5" type="ORF">EEJ42_30955</name>
</gene>